<sequence>MEDSKKRKHGESGNGELPTSMPEEELRLLLDPLRKDQLVNLLVKLGIQNYSVAEEIRGVARDNVMMVVVLLEDGANHPLRGS</sequence>
<reference evidence="2" key="1">
    <citation type="journal article" date="2023" name="Nat. Commun.">
        <title>Diploid and tetraploid genomes of Acorus and the evolution of monocots.</title>
        <authorList>
            <person name="Ma L."/>
            <person name="Liu K.W."/>
            <person name="Li Z."/>
            <person name="Hsiao Y.Y."/>
            <person name="Qi Y."/>
            <person name="Fu T."/>
            <person name="Tang G.D."/>
            <person name="Zhang D."/>
            <person name="Sun W.H."/>
            <person name="Liu D.K."/>
            <person name="Li Y."/>
            <person name="Chen G.Z."/>
            <person name="Liu X.D."/>
            <person name="Liao X.Y."/>
            <person name="Jiang Y.T."/>
            <person name="Yu X."/>
            <person name="Hao Y."/>
            <person name="Huang J."/>
            <person name="Zhao X.W."/>
            <person name="Ke S."/>
            <person name="Chen Y.Y."/>
            <person name="Wu W.L."/>
            <person name="Hsu J.L."/>
            <person name="Lin Y.F."/>
            <person name="Huang M.D."/>
            <person name="Li C.Y."/>
            <person name="Huang L."/>
            <person name="Wang Z.W."/>
            <person name="Zhao X."/>
            <person name="Zhong W.Y."/>
            <person name="Peng D.H."/>
            <person name="Ahmad S."/>
            <person name="Lan S."/>
            <person name="Zhang J.S."/>
            <person name="Tsai W.C."/>
            <person name="Van de Peer Y."/>
            <person name="Liu Z.J."/>
        </authorList>
    </citation>
    <scope>NUCLEOTIDE SEQUENCE</scope>
    <source>
        <strain evidence="2">CP</strain>
    </source>
</reference>
<evidence type="ECO:0000256" key="1">
    <source>
        <dbReference type="SAM" id="MobiDB-lite"/>
    </source>
</evidence>
<evidence type="ECO:0000313" key="3">
    <source>
        <dbReference type="Proteomes" id="UP001180020"/>
    </source>
</evidence>
<protein>
    <submittedName>
        <fullName evidence="2">Uncharacterized protein</fullName>
    </submittedName>
</protein>
<evidence type="ECO:0000313" key="2">
    <source>
        <dbReference type="EMBL" id="KAK1306920.1"/>
    </source>
</evidence>
<organism evidence="2 3">
    <name type="scientific">Acorus calamus</name>
    <name type="common">Sweet flag</name>
    <dbReference type="NCBI Taxonomy" id="4465"/>
    <lineage>
        <taxon>Eukaryota</taxon>
        <taxon>Viridiplantae</taxon>
        <taxon>Streptophyta</taxon>
        <taxon>Embryophyta</taxon>
        <taxon>Tracheophyta</taxon>
        <taxon>Spermatophyta</taxon>
        <taxon>Magnoliopsida</taxon>
        <taxon>Liliopsida</taxon>
        <taxon>Acoraceae</taxon>
        <taxon>Acorus</taxon>
    </lineage>
</organism>
<comment type="caution">
    <text evidence="2">The sequence shown here is derived from an EMBL/GenBank/DDBJ whole genome shotgun (WGS) entry which is preliminary data.</text>
</comment>
<gene>
    <name evidence="2" type="ORF">QJS10_CPA10g00101</name>
</gene>
<name>A0AAV9E072_ACOCL</name>
<accession>A0AAV9E072</accession>
<reference evidence="2" key="2">
    <citation type="submission" date="2023-06" db="EMBL/GenBank/DDBJ databases">
        <authorList>
            <person name="Ma L."/>
            <person name="Liu K.-W."/>
            <person name="Li Z."/>
            <person name="Hsiao Y.-Y."/>
            <person name="Qi Y."/>
            <person name="Fu T."/>
            <person name="Tang G."/>
            <person name="Zhang D."/>
            <person name="Sun W.-H."/>
            <person name="Liu D.-K."/>
            <person name="Li Y."/>
            <person name="Chen G.-Z."/>
            <person name="Liu X.-D."/>
            <person name="Liao X.-Y."/>
            <person name="Jiang Y.-T."/>
            <person name="Yu X."/>
            <person name="Hao Y."/>
            <person name="Huang J."/>
            <person name="Zhao X.-W."/>
            <person name="Ke S."/>
            <person name="Chen Y.-Y."/>
            <person name="Wu W.-L."/>
            <person name="Hsu J.-L."/>
            <person name="Lin Y.-F."/>
            <person name="Huang M.-D."/>
            <person name="Li C.-Y."/>
            <person name="Huang L."/>
            <person name="Wang Z.-W."/>
            <person name="Zhao X."/>
            <person name="Zhong W.-Y."/>
            <person name="Peng D.-H."/>
            <person name="Ahmad S."/>
            <person name="Lan S."/>
            <person name="Zhang J.-S."/>
            <person name="Tsai W.-C."/>
            <person name="Van De Peer Y."/>
            <person name="Liu Z.-J."/>
        </authorList>
    </citation>
    <scope>NUCLEOTIDE SEQUENCE</scope>
    <source>
        <strain evidence="2">CP</strain>
        <tissue evidence="2">Leaves</tissue>
    </source>
</reference>
<dbReference type="Proteomes" id="UP001180020">
    <property type="component" value="Unassembled WGS sequence"/>
</dbReference>
<dbReference type="AlphaFoldDB" id="A0AAV9E072"/>
<dbReference type="EMBL" id="JAUJYO010000010">
    <property type="protein sequence ID" value="KAK1306920.1"/>
    <property type="molecule type" value="Genomic_DNA"/>
</dbReference>
<feature type="region of interest" description="Disordered" evidence="1">
    <location>
        <begin position="1"/>
        <end position="22"/>
    </location>
</feature>
<keyword evidence="3" id="KW-1185">Reference proteome</keyword>
<proteinExistence type="predicted"/>